<dbReference type="VEuPathDB" id="CryptoDB:GNI_061010"/>
<evidence type="ECO:0000313" key="1">
    <source>
        <dbReference type="EMBL" id="EZG68891.1"/>
    </source>
</evidence>
<proteinExistence type="predicted"/>
<name>A0A023B8G8_GRENI</name>
<sequence>MDALFPHYVALRWAESVLPHVQTLLAGAAKHPLTRAEETLLLALATLLRTVYRQVPYIRFGDLRSLQERATAVTLQKFLTYHTTHFLGAVLEFYTRFVLGRSGGQTVLHLTPDTLQTLALTLQNAVDVLAALEVLDAAERRAALREFLKPTLFQNLPVKHSFLKDVLEQKTLARCRPRLELQLTVERGVAERVLLLVAAWLGGRKKWLAISVFGFYVLPPAEPSPAARFEVEERFGWAILQRLAWGYPWGFCVGFCWVVDGGPVHRFLALQSAEDAREVLETTHALSGRTAEDRVPVLNDVVARAALELETRAPATNAALAECEGEGTVFLFNSELSVFGYGMDAAYWLVPSVGVLGPERNWALAGLAAREEAAAEDTAAAGLENFTVYRARNEKELAAIQALRAAGPDEHVDPLSRLPDWAFVRVAESEAEVKKYQAQLDAARKHLFSVKFQLAVKGIMAVTLDAEDRPGLTLLYDRKRGGTATRGKAKYHLVFVSHLARDRWRAGLSVDLFAEDPKHWKVHDAAAVH</sequence>
<dbReference type="AlphaFoldDB" id="A0A023B8G8"/>
<dbReference type="RefSeq" id="XP_011134536.1">
    <property type="nucleotide sequence ID" value="XM_011136234.1"/>
</dbReference>
<dbReference type="GeneID" id="22912239"/>
<keyword evidence="2" id="KW-1185">Reference proteome</keyword>
<protein>
    <submittedName>
        <fullName evidence="1">Uncharacterized protein</fullName>
    </submittedName>
</protein>
<comment type="caution">
    <text evidence="1">The sequence shown here is derived from an EMBL/GenBank/DDBJ whole genome shotgun (WGS) entry which is preliminary data.</text>
</comment>
<dbReference type="Proteomes" id="UP000019763">
    <property type="component" value="Unassembled WGS sequence"/>
</dbReference>
<gene>
    <name evidence="1" type="ORF">GNI_061010</name>
</gene>
<dbReference type="EMBL" id="AFNH02000462">
    <property type="protein sequence ID" value="EZG68891.1"/>
    <property type="molecule type" value="Genomic_DNA"/>
</dbReference>
<dbReference type="OMA" id="PERNWAL"/>
<evidence type="ECO:0000313" key="2">
    <source>
        <dbReference type="Proteomes" id="UP000019763"/>
    </source>
</evidence>
<accession>A0A023B8G8</accession>
<organism evidence="1 2">
    <name type="scientific">Gregarina niphandrodes</name>
    <name type="common">Septate eugregarine</name>
    <dbReference type="NCBI Taxonomy" id="110365"/>
    <lineage>
        <taxon>Eukaryota</taxon>
        <taxon>Sar</taxon>
        <taxon>Alveolata</taxon>
        <taxon>Apicomplexa</taxon>
        <taxon>Conoidasida</taxon>
        <taxon>Gregarinasina</taxon>
        <taxon>Eugregarinorida</taxon>
        <taxon>Gregarinidae</taxon>
        <taxon>Gregarina</taxon>
    </lineage>
</organism>
<reference evidence="1" key="1">
    <citation type="submission" date="2013-12" db="EMBL/GenBank/DDBJ databases">
        <authorList>
            <person name="Omoto C.K."/>
            <person name="Sibley D."/>
            <person name="Venepally P."/>
            <person name="Hadjithomas M."/>
            <person name="Karamycheva S."/>
            <person name="Brunk B."/>
            <person name="Roos D."/>
            <person name="Caler E."/>
            <person name="Lorenzi H."/>
        </authorList>
    </citation>
    <scope>NUCLEOTIDE SEQUENCE</scope>
</reference>